<dbReference type="Pfam" id="PF02636">
    <property type="entry name" value="Methyltransf_28"/>
    <property type="match status" value="1"/>
</dbReference>
<dbReference type="EC" id="2.1.1.-" evidence="3"/>
<dbReference type="EMBL" id="JBBLZC010000008">
    <property type="protein sequence ID" value="MEK0083457.1"/>
    <property type="molecule type" value="Genomic_DNA"/>
</dbReference>
<dbReference type="SUPFAM" id="SSF53335">
    <property type="entry name" value="S-adenosyl-L-methionine-dependent methyltransferases"/>
    <property type="match status" value="1"/>
</dbReference>
<reference evidence="3 4" key="1">
    <citation type="submission" date="2024-01" db="EMBL/GenBank/DDBJ databases">
        <title>Multi-omics insights into the function and evolution of sodium benzoate biodegradation pathways in Benzoatithermus flavus gen. nov., sp. nov. from hot spring.</title>
        <authorList>
            <person name="Hu C.-J."/>
            <person name="Li W.-J."/>
        </authorList>
    </citation>
    <scope>NUCLEOTIDE SEQUENCE [LARGE SCALE GENOMIC DNA]</scope>
    <source>
        <strain evidence="3 4">SYSU G07066</strain>
    </source>
</reference>
<dbReference type="RefSeq" id="WP_418159306.1">
    <property type="nucleotide sequence ID" value="NZ_JBBLZC010000008.1"/>
</dbReference>
<proteinExistence type="predicted"/>
<dbReference type="InterPro" id="IPR029063">
    <property type="entry name" value="SAM-dependent_MTases_sf"/>
</dbReference>
<keyword evidence="1 3" id="KW-0489">Methyltransferase</keyword>
<comment type="caution">
    <text evidence="3">The sequence shown here is derived from an EMBL/GenBank/DDBJ whole genome shotgun (WGS) entry which is preliminary data.</text>
</comment>
<evidence type="ECO:0000256" key="1">
    <source>
        <dbReference type="ARBA" id="ARBA00022603"/>
    </source>
</evidence>
<dbReference type="Proteomes" id="UP001375743">
    <property type="component" value="Unassembled WGS sequence"/>
</dbReference>
<dbReference type="InterPro" id="IPR038375">
    <property type="entry name" value="NDUFAF7_sf"/>
</dbReference>
<dbReference type="GO" id="GO:0032259">
    <property type="term" value="P:methylation"/>
    <property type="evidence" value="ECO:0007669"/>
    <property type="project" value="UniProtKB-KW"/>
</dbReference>
<evidence type="ECO:0000313" key="4">
    <source>
        <dbReference type="Proteomes" id="UP001375743"/>
    </source>
</evidence>
<protein>
    <submittedName>
        <fullName evidence="3">SAM-dependent methyltransferase</fullName>
        <ecNumber evidence="3">2.1.1.-</ecNumber>
    </submittedName>
</protein>
<dbReference type="PANTHER" id="PTHR12049:SF7">
    <property type="entry name" value="PROTEIN ARGININE METHYLTRANSFERASE NDUFAF7, MITOCHONDRIAL"/>
    <property type="match status" value="1"/>
</dbReference>
<name>A0ABU8XQL2_9PROT</name>
<gene>
    <name evidence="3" type="ORF">U1T56_09865</name>
</gene>
<keyword evidence="4" id="KW-1185">Reference proteome</keyword>
<dbReference type="PANTHER" id="PTHR12049">
    <property type="entry name" value="PROTEIN ARGININE METHYLTRANSFERASE NDUFAF7, MITOCHONDRIAL"/>
    <property type="match status" value="1"/>
</dbReference>
<dbReference type="Gene3D" id="3.40.50.12710">
    <property type="match status" value="1"/>
</dbReference>
<sequence length="368" mass="39415">MSELAQPLRRLIREHGPISVARFMALASAHPTKGYYPRRDPLGTAGDFVTAPEVSQLFGELVGLALVQHWLDIGQPPRVLVTELGPGRGTLMADALRAARVVPGFLAAASIHLVETSPALRERQAAALPGLSVRWHDELASIPEDAPLLLVANEFLDALPIRQFVRHGGGWRERLIGIDEASAFRFILAPRATPFPEIATEGADSLPEGTLLELGPAREALAEALAGRLAAQGGMALLIDYGSDASFMVGDTFQAVRRHLKVDPLEAPGEVDLSAHVDFRAVARRAVAAGAVAYGPVSQGDFLRRLGIGLRLQRLLERATPEQRAALASGCARLIDPLQMGELFKVLALTSPGAPVPPGFTLQEKRQP</sequence>
<evidence type="ECO:0000313" key="3">
    <source>
        <dbReference type="EMBL" id="MEK0083457.1"/>
    </source>
</evidence>
<evidence type="ECO:0000256" key="2">
    <source>
        <dbReference type="ARBA" id="ARBA00022679"/>
    </source>
</evidence>
<keyword evidence="2 3" id="KW-0808">Transferase</keyword>
<accession>A0ABU8XQL2</accession>
<dbReference type="GO" id="GO:0008168">
    <property type="term" value="F:methyltransferase activity"/>
    <property type="evidence" value="ECO:0007669"/>
    <property type="project" value="UniProtKB-KW"/>
</dbReference>
<dbReference type="InterPro" id="IPR003788">
    <property type="entry name" value="NDUFAF7"/>
</dbReference>
<organism evidence="3 4">
    <name type="scientific">Benzoatithermus flavus</name>
    <dbReference type="NCBI Taxonomy" id="3108223"/>
    <lineage>
        <taxon>Bacteria</taxon>
        <taxon>Pseudomonadati</taxon>
        <taxon>Pseudomonadota</taxon>
        <taxon>Alphaproteobacteria</taxon>
        <taxon>Geminicoccales</taxon>
        <taxon>Geminicoccaceae</taxon>
        <taxon>Benzoatithermus</taxon>
    </lineage>
</organism>